<dbReference type="SUPFAM" id="SSF46689">
    <property type="entry name" value="Homeodomain-like"/>
    <property type="match status" value="1"/>
</dbReference>
<dbReference type="STRING" id="96773.Tchl_2833"/>
<name>A0A1H5Z4B4_9RHOO</name>
<keyword evidence="2" id="KW-1185">Reference proteome</keyword>
<dbReference type="InterPro" id="IPR009057">
    <property type="entry name" value="Homeodomain-like_sf"/>
</dbReference>
<proteinExistence type="predicted"/>
<reference evidence="1 2" key="1">
    <citation type="submission" date="2016-12" db="EMBL/GenBank/DDBJ databases">
        <title>Complete genome sequence of Thauera chlorobenzoica, a Betaproteobacterium degrading haloaromatics anaerobically to CO2 and halides.</title>
        <authorList>
            <person name="Goris T."/>
            <person name="Mergelsberg M."/>
            <person name="Boll M."/>
        </authorList>
    </citation>
    <scope>NUCLEOTIDE SEQUENCE [LARGE SCALE GENOMIC DNA]</scope>
    <source>
        <strain evidence="1 2">3CB1</strain>
    </source>
</reference>
<dbReference type="Proteomes" id="UP000185739">
    <property type="component" value="Chromosome"/>
</dbReference>
<gene>
    <name evidence="1" type="ORF">Tchl_2833</name>
</gene>
<dbReference type="KEGG" id="tcl:Tchl_2833"/>
<dbReference type="InterPro" id="IPR014875">
    <property type="entry name" value="Mor_transcription_activator"/>
</dbReference>
<sequence length="97" mass="11069">MNEHDIDDDPIAVIEDEARAVAKSFGIPACEDMAAMFVERIMLRLGGENIYVPRRRLRDRQRVIAEIRGRFTGRNAAVLAREFGVSVRWVRQIASAR</sequence>
<dbReference type="AlphaFoldDB" id="A0A1H5Z4B4"/>
<evidence type="ECO:0000313" key="1">
    <source>
        <dbReference type="EMBL" id="APR05656.1"/>
    </source>
</evidence>
<dbReference type="RefSeq" id="WP_160113144.1">
    <property type="nucleotide sequence ID" value="NZ_CP018839.1"/>
</dbReference>
<dbReference type="Gene3D" id="1.10.10.60">
    <property type="entry name" value="Homeodomain-like"/>
    <property type="match status" value="1"/>
</dbReference>
<evidence type="ECO:0000313" key="2">
    <source>
        <dbReference type="Proteomes" id="UP000185739"/>
    </source>
</evidence>
<organism evidence="1 2">
    <name type="scientific">Thauera chlorobenzoica</name>
    <dbReference type="NCBI Taxonomy" id="96773"/>
    <lineage>
        <taxon>Bacteria</taxon>
        <taxon>Pseudomonadati</taxon>
        <taxon>Pseudomonadota</taxon>
        <taxon>Betaproteobacteria</taxon>
        <taxon>Rhodocyclales</taxon>
        <taxon>Zoogloeaceae</taxon>
        <taxon>Thauera</taxon>
    </lineage>
</organism>
<accession>A0A1H5Z4B4</accession>
<dbReference type="EMBL" id="CP018839">
    <property type="protein sequence ID" value="APR05656.1"/>
    <property type="molecule type" value="Genomic_DNA"/>
</dbReference>
<dbReference type="Pfam" id="PF08765">
    <property type="entry name" value="Mor"/>
    <property type="match status" value="1"/>
</dbReference>
<protein>
    <submittedName>
        <fullName evidence="1">Uncharacterized protein</fullName>
    </submittedName>
</protein>